<proteinExistence type="predicted"/>
<reference evidence="5" key="1">
    <citation type="submission" date="2025-08" db="UniProtKB">
        <authorList>
            <consortium name="RefSeq"/>
        </authorList>
    </citation>
    <scope>IDENTIFICATION</scope>
    <source>
        <tissue evidence="5">Whole organism</tissue>
    </source>
</reference>
<dbReference type="InterPro" id="IPR054754">
    <property type="entry name" value="NudT16"/>
</dbReference>
<dbReference type="AlphaFoldDB" id="A0A9C6X407"/>
<keyword evidence="4" id="KW-1185">Reference proteome</keyword>
<dbReference type="Gene3D" id="3.90.79.10">
    <property type="entry name" value="Nucleoside Triphosphate Pyrophosphohydrolase"/>
    <property type="match status" value="1"/>
</dbReference>
<dbReference type="KEGG" id="foc:127750637"/>
<dbReference type="GO" id="GO:0030515">
    <property type="term" value="F:snoRNA binding"/>
    <property type="evidence" value="ECO:0007669"/>
    <property type="project" value="TreeGrafter"/>
</dbReference>
<evidence type="ECO:0000313" key="5">
    <source>
        <dbReference type="RefSeq" id="XP_052128761.1"/>
    </source>
</evidence>
<evidence type="ECO:0000256" key="3">
    <source>
        <dbReference type="ARBA" id="ARBA00023242"/>
    </source>
</evidence>
<evidence type="ECO:0000256" key="2">
    <source>
        <dbReference type="ARBA" id="ARBA00022884"/>
    </source>
</evidence>
<accession>A0A9C6X407</accession>
<evidence type="ECO:0000313" key="4">
    <source>
        <dbReference type="Proteomes" id="UP000504606"/>
    </source>
</evidence>
<dbReference type="Pfam" id="PF22327">
    <property type="entry name" value="Nudt16-like"/>
    <property type="match status" value="1"/>
</dbReference>
<comment type="subcellular location">
    <subcellularLocation>
        <location evidence="1">Nucleus</location>
    </subcellularLocation>
</comment>
<organism evidence="4 5">
    <name type="scientific">Frankliniella occidentalis</name>
    <name type="common">Western flower thrips</name>
    <name type="synonym">Euthrips occidentalis</name>
    <dbReference type="NCBI Taxonomy" id="133901"/>
    <lineage>
        <taxon>Eukaryota</taxon>
        <taxon>Metazoa</taxon>
        <taxon>Ecdysozoa</taxon>
        <taxon>Arthropoda</taxon>
        <taxon>Hexapoda</taxon>
        <taxon>Insecta</taxon>
        <taxon>Pterygota</taxon>
        <taxon>Neoptera</taxon>
        <taxon>Paraneoptera</taxon>
        <taxon>Thysanoptera</taxon>
        <taxon>Terebrantia</taxon>
        <taxon>Thripoidea</taxon>
        <taxon>Thripidae</taxon>
        <taxon>Frankliniella</taxon>
    </lineage>
</organism>
<gene>
    <name evidence="5" type="primary">LOC127750637</name>
</gene>
<dbReference type="RefSeq" id="XP_052128761.1">
    <property type="nucleotide sequence ID" value="XM_052272801.1"/>
</dbReference>
<keyword evidence="2" id="KW-0694">RNA-binding</keyword>
<dbReference type="PANTHER" id="PTHR31699:SF1">
    <property type="entry name" value="U8 SNORNA-DECAPPING ENZYME"/>
    <property type="match status" value="1"/>
</dbReference>
<dbReference type="PANTHER" id="PTHR31699">
    <property type="entry name" value="NUDIX T16 FAMILY MEMBER"/>
    <property type="match status" value="1"/>
</dbReference>
<evidence type="ECO:0000256" key="1">
    <source>
        <dbReference type="ARBA" id="ARBA00004123"/>
    </source>
</evidence>
<name>A0A9C6X407_FRAOC</name>
<dbReference type="GO" id="GO:0016077">
    <property type="term" value="P:sno(s)RNA catabolic process"/>
    <property type="evidence" value="ECO:0007669"/>
    <property type="project" value="TreeGrafter"/>
</dbReference>
<dbReference type="GO" id="GO:0005634">
    <property type="term" value="C:nucleus"/>
    <property type="evidence" value="ECO:0007669"/>
    <property type="project" value="UniProtKB-SubCell"/>
</dbReference>
<keyword evidence="3" id="KW-0539">Nucleus</keyword>
<dbReference type="GO" id="GO:0006402">
    <property type="term" value="P:mRNA catabolic process"/>
    <property type="evidence" value="ECO:0007669"/>
    <property type="project" value="TreeGrafter"/>
</dbReference>
<protein>
    <submittedName>
        <fullName evidence="5">Tudor-interacting repair regulator protein-like</fullName>
    </submittedName>
</protein>
<dbReference type="GO" id="GO:1990174">
    <property type="term" value="F:phosphodiesterase decapping endonuclease activity"/>
    <property type="evidence" value="ECO:0007669"/>
    <property type="project" value="TreeGrafter"/>
</dbReference>
<dbReference type="GeneID" id="127750637"/>
<dbReference type="OrthoDB" id="5950381at2759"/>
<dbReference type="Proteomes" id="UP000504606">
    <property type="component" value="Unplaced"/>
</dbReference>
<sequence length="173" mass="20007">MVDGPLRSQRPVNEPNFVVVRKICGLLAQVQLSEENHVVTHWSPSEKILLHFYAIEVSQETLREIEREALKSHDYGTEVMGTFRVPLYTMSDGQRGFPTFLRNSFVGNAYHQLRRGLLQSSIMSEEEIRTAEAISQKIYGYFKWQYQLFHAVVDYILSLSHGTVYVNISLLRL</sequence>